<dbReference type="SUPFAM" id="SSF51658">
    <property type="entry name" value="Xylose isomerase-like"/>
    <property type="match status" value="1"/>
</dbReference>
<evidence type="ECO:0000313" key="2">
    <source>
        <dbReference type="EMBL" id="MUG72906.1"/>
    </source>
</evidence>
<sequence>MKIKSIKSLWGMEGSLESQFEQIAAAGYHGIESPVPSQLAITGGVNVEEKRFRSLLEQYKLDYVSMVFTEGPDHAESFRRQTEQAAALAPIMINSHSAKDAMPFDEQAAFFEKALAVEQRLGIPVGHETHRGRAMFTPWTTAALLREFPELKLTADFSHWVCVCESLLQDQKESLEMAFQRTIHVHSRVGYAQGPQVPHPAAPEYKTELSAHEDWWKQIIQARANSGMPLTFTPEFGPPDYMPRLPFTGQPVADLWQVCLWMKERFEKLIA</sequence>
<reference evidence="2 3" key="1">
    <citation type="submission" date="2019-11" db="EMBL/GenBank/DDBJ databases">
        <title>Draft genome sequences of five Paenibacillus species of dairy origin.</title>
        <authorList>
            <person name="Olajide A.M."/>
            <person name="Chen S."/>
            <person name="Lapointe G."/>
        </authorList>
    </citation>
    <scope>NUCLEOTIDE SEQUENCE [LARGE SCALE GENOMIC DNA]</scope>
    <source>
        <strain evidence="2 3">2CS3</strain>
    </source>
</reference>
<organism evidence="2 3">
    <name type="scientific">Paenibacillus validus</name>
    <dbReference type="NCBI Taxonomy" id="44253"/>
    <lineage>
        <taxon>Bacteria</taxon>
        <taxon>Bacillati</taxon>
        <taxon>Bacillota</taxon>
        <taxon>Bacilli</taxon>
        <taxon>Bacillales</taxon>
        <taxon>Paenibacillaceae</taxon>
        <taxon>Paenibacillus</taxon>
    </lineage>
</organism>
<gene>
    <name evidence="2" type="ORF">GNP93_19785</name>
</gene>
<dbReference type="Proteomes" id="UP000450917">
    <property type="component" value="Unassembled WGS sequence"/>
</dbReference>
<dbReference type="AlphaFoldDB" id="A0A7X2ZDK4"/>
<dbReference type="Pfam" id="PF01261">
    <property type="entry name" value="AP_endonuc_2"/>
    <property type="match status" value="1"/>
</dbReference>
<dbReference type="EMBL" id="WNZX01000019">
    <property type="protein sequence ID" value="MUG72906.1"/>
    <property type="molecule type" value="Genomic_DNA"/>
</dbReference>
<keyword evidence="3" id="KW-1185">Reference proteome</keyword>
<dbReference type="InterPro" id="IPR036237">
    <property type="entry name" value="Xyl_isomerase-like_sf"/>
</dbReference>
<accession>A0A7X2ZDK4</accession>
<name>A0A7X2ZDK4_9BACL</name>
<comment type="caution">
    <text evidence="2">The sequence shown here is derived from an EMBL/GenBank/DDBJ whole genome shotgun (WGS) entry which is preliminary data.</text>
</comment>
<evidence type="ECO:0000259" key="1">
    <source>
        <dbReference type="Pfam" id="PF01261"/>
    </source>
</evidence>
<dbReference type="InterPro" id="IPR013022">
    <property type="entry name" value="Xyl_isomerase-like_TIM-brl"/>
</dbReference>
<evidence type="ECO:0000313" key="3">
    <source>
        <dbReference type="Proteomes" id="UP000450917"/>
    </source>
</evidence>
<feature type="domain" description="Xylose isomerase-like TIM barrel" evidence="1">
    <location>
        <begin position="20"/>
        <end position="186"/>
    </location>
</feature>
<dbReference type="Gene3D" id="3.20.20.150">
    <property type="entry name" value="Divalent-metal-dependent TIM barrel enzymes"/>
    <property type="match status" value="1"/>
</dbReference>
<protein>
    <submittedName>
        <fullName evidence="2">TIM barrel protein</fullName>
    </submittedName>
</protein>
<proteinExistence type="predicted"/>